<evidence type="ECO:0000256" key="1">
    <source>
        <dbReference type="SAM" id="SignalP"/>
    </source>
</evidence>
<proteinExistence type="predicted"/>
<dbReference type="PROSITE" id="PS50106">
    <property type="entry name" value="PDZ"/>
    <property type="match status" value="1"/>
</dbReference>
<gene>
    <name evidence="3" type="ORF">DLD77_04220</name>
</gene>
<keyword evidence="1" id="KW-0732">Signal</keyword>
<evidence type="ECO:0000313" key="4">
    <source>
        <dbReference type="Proteomes" id="UP000246099"/>
    </source>
</evidence>
<dbReference type="PANTHER" id="PTHR36453">
    <property type="entry name" value="SECRETED PROTEIN-RELATED"/>
    <property type="match status" value="1"/>
</dbReference>
<dbReference type="Gene3D" id="2.30.42.10">
    <property type="match status" value="1"/>
</dbReference>
<sequence>MLKWLSLYCMLAALPAMGQTRRIYVSPQGNDANPGTQQRPVAGLHRAQQLWRADNSHQNVMVVLAGGTYYLDSALVITPEDNNSMDRVLFIMGAAGQQAVLSGARPLQPRWEHWQQGIYRAAVPEQVKGMDRLFINGRQQVLARYPNYDSSARFYHGTAEDAIAPARIQQWKKPEGAVVHALHRAEWGGYHYRVTGVNEKGAAVLEGGWQNNRQMGLHPKYRFVENVLEELDAPHEWYFDPAQHQLYYKPAPGTPPPAAVAYAELKELVVIKGLPGKPVRQVMLNNLQFAQNARSFMQTQEPLLRSDWTIYRGGALLVENAEHCYIGNCFFNEVGGNAVFVNNYNKNVNIDSCHIYKAGASGIAFVGNPSAVRSPAFEYNRFVPYHQMDYTKGPKTEDYPRDCDVRDNLIQYTGEVEKQSAGVQISMAQHITVAHNTIHNVPRAGINVSEGTWGGHMIGFNDVYNTVLETGDHGAFNSWGRDRFWHPDRRVMDSATARNPELALLDAVQPTVIYNNRFRCDHGWDIDLDDGSSNYRIYNNICLNGGLKLREGFFRTVENNIMINNSFHPHVWFKNSGDVFRHNIVTTAYKPIRVPVWGQETDHNLFPDEAALKAAQANGTDAHSLAGDPQFEDLAAGNYRVKPGSKALAAGFKNFSMEFGTRIARLKALAAPVPLPAELFLQKGNSGASIHWKGATVKNIEGLGERSATGLPDEKGAYFVQVPEGSEAYKAGLRTGDVVIKIAATPVNNIKDFVSLYQEHAWKQTIPVVVFRNQRQQELQVGK</sequence>
<accession>A0ABM6WE24</accession>
<dbReference type="InterPro" id="IPR039448">
    <property type="entry name" value="Beta_helix"/>
</dbReference>
<dbReference type="SUPFAM" id="SSF51126">
    <property type="entry name" value="Pectin lyase-like"/>
    <property type="match status" value="1"/>
</dbReference>
<dbReference type="Pfam" id="PF13180">
    <property type="entry name" value="PDZ_2"/>
    <property type="match status" value="1"/>
</dbReference>
<dbReference type="InterPro" id="IPR036034">
    <property type="entry name" value="PDZ_sf"/>
</dbReference>
<dbReference type="RefSeq" id="WP_119078416.1">
    <property type="nucleotide sequence ID" value="NZ_CP029600.1"/>
</dbReference>
<dbReference type="PANTHER" id="PTHR36453:SF1">
    <property type="entry name" value="RIGHT HANDED BETA HELIX DOMAIN-CONTAINING PROTEIN"/>
    <property type="match status" value="1"/>
</dbReference>
<dbReference type="EMBL" id="CP029600">
    <property type="protein sequence ID" value="AWO02213.1"/>
    <property type="molecule type" value="Genomic_DNA"/>
</dbReference>
<feature type="chain" id="PRO_5045507579" evidence="1">
    <location>
        <begin position="19"/>
        <end position="783"/>
    </location>
</feature>
<reference evidence="3 4" key="1">
    <citation type="submission" date="2018-05" db="EMBL/GenBank/DDBJ databases">
        <title>Chitinophaga sp. nov., isolated from rhizosphere soil of Alhagi.</title>
        <authorList>
            <person name="Liu Y."/>
        </authorList>
    </citation>
    <scope>NUCLEOTIDE SEQUENCE [LARGE SCALE GENOMIC DNA]</scope>
    <source>
        <strain evidence="3 4">T22</strain>
    </source>
</reference>
<evidence type="ECO:0000259" key="2">
    <source>
        <dbReference type="PROSITE" id="PS50106"/>
    </source>
</evidence>
<dbReference type="InterPro" id="IPR011050">
    <property type="entry name" value="Pectin_lyase_fold/virulence"/>
</dbReference>
<dbReference type="CDD" id="cd06779">
    <property type="entry name" value="cpPDZ_Deg_HtrA-like"/>
    <property type="match status" value="1"/>
</dbReference>
<keyword evidence="4" id="KW-1185">Reference proteome</keyword>
<feature type="domain" description="PDZ" evidence="2">
    <location>
        <begin position="678"/>
        <end position="750"/>
    </location>
</feature>
<organism evidence="3 4">
    <name type="scientific">Chitinophaga alhagiae</name>
    <dbReference type="NCBI Taxonomy" id="2203219"/>
    <lineage>
        <taxon>Bacteria</taxon>
        <taxon>Pseudomonadati</taxon>
        <taxon>Bacteroidota</taxon>
        <taxon>Chitinophagia</taxon>
        <taxon>Chitinophagales</taxon>
        <taxon>Chitinophagaceae</taxon>
        <taxon>Chitinophaga</taxon>
    </lineage>
</organism>
<protein>
    <submittedName>
        <fullName evidence="3">Peptide-binding protein</fullName>
    </submittedName>
</protein>
<dbReference type="SUPFAM" id="SSF50156">
    <property type="entry name" value="PDZ domain-like"/>
    <property type="match status" value="1"/>
</dbReference>
<feature type="signal peptide" evidence="1">
    <location>
        <begin position="1"/>
        <end position="18"/>
    </location>
</feature>
<dbReference type="InterPro" id="IPR006626">
    <property type="entry name" value="PbH1"/>
</dbReference>
<dbReference type="SMART" id="SM00228">
    <property type="entry name" value="PDZ"/>
    <property type="match status" value="1"/>
</dbReference>
<evidence type="ECO:0000313" key="3">
    <source>
        <dbReference type="EMBL" id="AWO02213.1"/>
    </source>
</evidence>
<dbReference type="Pfam" id="PF13229">
    <property type="entry name" value="Beta_helix"/>
    <property type="match status" value="1"/>
</dbReference>
<name>A0ABM6WE24_9BACT</name>
<dbReference type="InterPro" id="IPR001478">
    <property type="entry name" value="PDZ"/>
</dbReference>
<dbReference type="SMART" id="SM00710">
    <property type="entry name" value="PbH1"/>
    <property type="match status" value="4"/>
</dbReference>
<dbReference type="Gene3D" id="2.160.20.10">
    <property type="entry name" value="Single-stranded right-handed beta-helix, Pectin lyase-like"/>
    <property type="match status" value="2"/>
</dbReference>
<dbReference type="Proteomes" id="UP000246099">
    <property type="component" value="Chromosome"/>
</dbReference>
<dbReference type="InterPro" id="IPR012334">
    <property type="entry name" value="Pectin_lyas_fold"/>
</dbReference>